<keyword evidence="9 12" id="KW-0328">Glycosyltransferase</keyword>
<evidence type="ECO:0000256" key="4">
    <source>
        <dbReference type="ARBA" id="ARBA00004659"/>
    </source>
</evidence>
<keyword evidence="10 12" id="KW-0808">Transferase</keyword>
<evidence type="ECO:0000313" key="15">
    <source>
        <dbReference type="Proteomes" id="UP000186218"/>
    </source>
</evidence>
<dbReference type="InterPro" id="IPR029057">
    <property type="entry name" value="PRTase-like"/>
</dbReference>
<evidence type="ECO:0000259" key="13">
    <source>
        <dbReference type="Pfam" id="PF00156"/>
    </source>
</evidence>
<dbReference type="OrthoDB" id="9803963at2"/>
<evidence type="ECO:0000313" key="14">
    <source>
        <dbReference type="EMBL" id="SIR87338.1"/>
    </source>
</evidence>
<dbReference type="InterPro" id="IPR000836">
    <property type="entry name" value="PRTase_dom"/>
</dbReference>
<dbReference type="RefSeq" id="WP_143690225.1">
    <property type="nucleotide sequence ID" value="NZ_FTNT01000003.1"/>
</dbReference>
<dbReference type="GO" id="GO:0016208">
    <property type="term" value="F:AMP binding"/>
    <property type="evidence" value="ECO:0007669"/>
    <property type="project" value="TreeGrafter"/>
</dbReference>
<dbReference type="EC" id="2.4.2.7" evidence="7 12"/>
<dbReference type="SUPFAM" id="SSF53271">
    <property type="entry name" value="PRTase-like"/>
    <property type="match status" value="1"/>
</dbReference>
<evidence type="ECO:0000256" key="10">
    <source>
        <dbReference type="ARBA" id="ARBA00022679"/>
    </source>
</evidence>
<evidence type="ECO:0000256" key="11">
    <source>
        <dbReference type="ARBA" id="ARBA00022726"/>
    </source>
</evidence>
<accession>A0A1N7EH58</accession>
<evidence type="ECO:0000256" key="3">
    <source>
        <dbReference type="ARBA" id="ARBA00004496"/>
    </source>
</evidence>
<evidence type="ECO:0000256" key="2">
    <source>
        <dbReference type="ARBA" id="ARBA00003968"/>
    </source>
</evidence>
<dbReference type="HAMAP" id="MF_00004">
    <property type="entry name" value="Aden_phosphoribosyltr"/>
    <property type="match status" value="1"/>
</dbReference>
<protein>
    <recommendedName>
        <fullName evidence="7 12">Adenine phosphoribosyltransferase</fullName>
        <shortName evidence="12">APRT</shortName>
        <ecNumber evidence="7 12">2.4.2.7</ecNumber>
    </recommendedName>
</protein>
<reference evidence="14 15" key="1">
    <citation type="submission" date="2017-01" db="EMBL/GenBank/DDBJ databases">
        <authorList>
            <person name="Mah S.A."/>
            <person name="Swanson W.J."/>
            <person name="Moy G.W."/>
            <person name="Vacquier V.D."/>
        </authorList>
    </citation>
    <scope>NUCLEOTIDE SEQUENCE [LARGE SCALE GENOMIC DNA]</scope>
    <source>
        <strain evidence="14 15">CPCC 203464</strain>
    </source>
</reference>
<dbReference type="EMBL" id="FTNT01000003">
    <property type="protein sequence ID" value="SIR87338.1"/>
    <property type="molecule type" value="Genomic_DNA"/>
</dbReference>
<dbReference type="GO" id="GO:0003999">
    <property type="term" value="F:adenine phosphoribosyltransferase activity"/>
    <property type="evidence" value="ECO:0007669"/>
    <property type="project" value="UniProtKB-UniRule"/>
</dbReference>
<dbReference type="Gene3D" id="3.40.50.2020">
    <property type="match status" value="1"/>
</dbReference>
<dbReference type="STRING" id="1344003.SAMN05445060_1302"/>
<proteinExistence type="inferred from homology"/>
<dbReference type="InterPro" id="IPR050054">
    <property type="entry name" value="UPRTase/APRTase"/>
</dbReference>
<dbReference type="GO" id="GO:0006168">
    <property type="term" value="P:adenine salvage"/>
    <property type="evidence" value="ECO:0007669"/>
    <property type="project" value="InterPro"/>
</dbReference>
<comment type="similarity">
    <text evidence="5 12">Belongs to the purine/pyrimidine phosphoribosyltransferase family.</text>
</comment>
<dbReference type="NCBIfam" id="NF002634">
    <property type="entry name" value="PRK02304.1-3"/>
    <property type="match status" value="1"/>
</dbReference>
<dbReference type="PANTHER" id="PTHR32315">
    <property type="entry name" value="ADENINE PHOSPHORIBOSYLTRANSFERASE"/>
    <property type="match status" value="1"/>
</dbReference>
<keyword evidence="11 12" id="KW-0660">Purine salvage</keyword>
<comment type="subcellular location">
    <subcellularLocation>
        <location evidence="3 12">Cytoplasm</location>
    </subcellularLocation>
</comment>
<dbReference type="Pfam" id="PF00156">
    <property type="entry name" value="Pribosyltran"/>
    <property type="match status" value="1"/>
</dbReference>
<dbReference type="CDD" id="cd06223">
    <property type="entry name" value="PRTases_typeI"/>
    <property type="match status" value="1"/>
</dbReference>
<dbReference type="Proteomes" id="UP000186218">
    <property type="component" value="Unassembled WGS sequence"/>
</dbReference>
<evidence type="ECO:0000256" key="5">
    <source>
        <dbReference type="ARBA" id="ARBA00008391"/>
    </source>
</evidence>
<gene>
    <name evidence="12" type="primary">apt</name>
    <name evidence="14" type="ORF">SAMN05445060_1302</name>
</gene>
<comment type="subunit">
    <text evidence="6 12">Homodimer.</text>
</comment>
<evidence type="ECO:0000256" key="12">
    <source>
        <dbReference type="HAMAP-Rule" id="MF_00004"/>
    </source>
</evidence>
<comment type="catalytic activity">
    <reaction evidence="1 12">
        <text>AMP + diphosphate = 5-phospho-alpha-D-ribose 1-diphosphate + adenine</text>
        <dbReference type="Rhea" id="RHEA:16609"/>
        <dbReference type="ChEBI" id="CHEBI:16708"/>
        <dbReference type="ChEBI" id="CHEBI:33019"/>
        <dbReference type="ChEBI" id="CHEBI:58017"/>
        <dbReference type="ChEBI" id="CHEBI:456215"/>
        <dbReference type="EC" id="2.4.2.7"/>
    </reaction>
</comment>
<dbReference type="UniPathway" id="UPA00588">
    <property type="reaction ID" value="UER00646"/>
</dbReference>
<dbReference type="GO" id="GO:0044209">
    <property type="term" value="P:AMP salvage"/>
    <property type="evidence" value="ECO:0007669"/>
    <property type="project" value="UniProtKB-UniRule"/>
</dbReference>
<dbReference type="GO" id="GO:0005737">
    <property type="term" value="C:cytoplasm"/>
    <property type="evidence" value="ECO:0007669"/>
    <property type="project" value="UniProtKB-SubCell"/>
</dbReference>
<dbReference type="NCBIfam" id="NF002636">
    <property type="entry name" value="PRK02304.1-5"/>
    <property type="match status" value="1"/>
</dbReference>
<dbReference type="PANTHER" id="PTHR32315:SF3">
    <property type="entry name" value="ADENINE PHOSPHORIBOSYLTRANSFERASE"/>
    <property type="match status" value="1"/>
</dbReference>
<organism evidence="14 15">
    <name type="scientific">Williamsia sterculiae</name>
    <dbReference type="NCBI Taxonomy" id="1344003"/>
    <lineage>
        <taxon>Bacteria</taxon>
        <taxon>Bacillati</taxon>
        <taxon>Actinomycetota</taxon>
        <taxon>Actinomycetes</taxon>
        <taxon>Mycobacteriales</taxon>
        <taxon>Nocardiaceae</taxon>
        <taxon>Williamsia</taxon>
    </lineage>
</organism>
<name>A0A1N7EH58_9NOCA</name>
<dbReference type="AlphaFoldDB" id="A0A1N7EH58"/>
<dbReference type="FunFam" id="3.40.50.2020:FF:000004">
    <property type="entry name" value="Adenine phosphoribosyltransferase"/>
    <property type="match status" value="1"/>
</dbReference>
<evidence type="ECO:0000256" key="9">
    <source>
        <dbReference type="ARBA" id="ARBA00022676"/>
    </source>
</evidence>
<comment type="function">
    <text evidence="2 12">Catalyzes a salvage reaction resulting in the formation of AMP, that is energically less costly than de novo synthesis.</text>
</comment>
<evidence type="ECO:0000256" key="1">
    <source>
        <dbReference type="ARBA" id="ARBA00000868"/>
    </source>
</evidence>
<keyword evidence="15" id="KW-1185">Reference proteome</keyword>
<dbReference type="InterPro" id="IPR005764">
    <property type="entry name" value="Ade_phspho_trans"/>
</dbReference>
<sequence>MTPENPGSADHDPDEPGTAKRVIDRLTRRVADFPEPGIQFKDLTPVLADPDGLRAVVDGLLHDVPSIDVVAGIDARGFLIGGAVALRRDVGVLAIRKAGKLPPPVHTREYQLEYGAASLELPADGLDIAGKRVLVVDDVLATGGTVLAAVGLLRECGAQVVAVSTIMEIADIPGRRTVQAELGPDVPLLSLTEG</sequence>
<evidence type="ECO:0000256" key="7">
    <source>
        <dbReference type="ARBA" id="ARBA00011893"/>
    </source>
</evidence>
<keyword evidence="8 12" id="KW-0963">Cytoplasm</keyword>
<evidence type="ECO:0000256" key="6">
    <source>
        <dbReference type="ARBA" id="ARBA00011738"/>
    </source>
</evidence>
<dbReference type="GO" id="GO:0002055">
    <property type="term" value="F:adenine binding"/>
    <property type="evidence" value="ECO:0007669"/>
    <property type="project" value="TreeGrafter"/>
</dbReference>
<evidence type="ECO:0000256" key="8">
    <source>
        <dbReference type="ARBA" id="ARBA00022490"/>
    </source>
</evidence>
<feature type="domain" description="Phosphoribosyltransferase" evidence="13">
    <location>
        <begin position="66"/>
        <end position="167"/>
    </location>
</feature>
<comment type="pathway">
    <text evidence="4 12">Purine metabolism; AMP biosynthesis via salvage pathway; AMP from adenine: step 1/1.</text>
</comment>
<dbReference type="GO" id="GO:0006166">
    <property type="term" value="P:purine ribonucleoside salvage"/>
    <property type="evidence" value="ECO:0007669"/>
    <property type="project" value="UniProtKB-KW"/>
</dbReference>